<dbReference type="Proteomes" id="UP000199227">
    <property type="component" value="Unassembled WGS sequence"/>
</dbReference>
<dbReference type="OrthoDB" id="5373155at2"/>
<name>A0A1I5UUA1_9BACT</name>
<gene>
    <name evidence="1" type="ORF">SAMN05216234_1715</name>
</gene>
<dbReference type="EMBL" id="FOXB01000071">
    <property type="protein sequence ID" value="SFP98780.1"/>
    <property type="molecule type" value="Genomic_DNA"/>
</dbReference>
<dbReference type="STRING" id="223786.SAMN05216234_1715"/>
<dbReference type="RefSeq" id="WP_092914289.1">
    <property type="nucleotide sequence ID" value="NZ_FOXB01000071.1"/>
</dbReference>
<accession>A0A1I5UUA1</accession>
<sequence length="75" mass="8175">MKEAKLIKEIPLSSAKDGAITVATVKEPYGKGTAPVVSVGIWLSKTSEDPDWKVHIPVDNLDEVIEALQEAKNQF</sequence>
<evidence type="ECO:0000313" key="1">
    <source>
        <dbReference type="EMBL" id="SFP98780.1"/>
    </source>
</evidence>
<proteinExistence type="predicted"/>
<protein>
    <submittedName>
        <fullName evidence="1">Uncharacterized protein</fullName>
    </submittedName>
</protein>
<organism evidence="1 2">
    <name type="scientific">Hydrogenimonas thermophila</name>
    <dbReference type="NCBI Taxonomy" id="223786"/>
    <lineage>
        <taxon>Bacteria</taxon>
        <taxon>Pseudomonadati</taxon>
        <taxon>Campylobacterota</taxon>
        <taxon>Epsilonproteobacteria</taxon>
        <taxon>Campylobacterales</taxon>
        <taxon>Hydrogenimonadaceae</taxon>
        <taxon>Hydrogenimonas</taxon>
    </lineage>
</organism>
<reference evidence="1 2" key="1">
    <citation type="submission" date="2016-10" db="EMBL/GenBank/DDBJ databases">
        <authorList>
            <person name="de Groot N.N."/>
        </authorList>
    </citation>
    <scope>NUCLEOTIDE SEQUENCE [LARGE SCALE GENOMIC DNA]</scope>
    <source>
        <strain evidence="1 2">EP1-55-1</strain>
    </source>
</reference>
<keyword evidence="2" id="KW-1185">Reference proteome</keyword>
<evidence type="ECO:0000313" key="2">
    <source>
        <dbReference type="Proteomes" id="UP000199227"/>
    </source>
</evidence>
<dbReference type="AlphaFoldDB" id="A0A1I5UUA1"/>